<dbReference type="EMBL" id="JDRY01000019">
    <property type="protein sequence ID" value="KGN00573.1"/>
    <property type="molecule type" value="Genomic_DNA"/>
</dbReference>
<dbReference type="Gene3D" id="2.40.50.100">
    <property type="match status" value="1"/>
</dbReference>
<evidence type="ECO:0000259" key="7">
    <source>
        <dbReference type="PROSITE" id="PS50893"/>
    </source>
</evidence>
<dbReference type="InterPro" id="IPR015855">
    <property type="entry name" value="ABC_transpr_MalK-like"/>
</dbReference>
<dbReference type="GO" id="GO:1990060">
    <property type="term" value="C:maltose transport complex"/>
    <property type="evidence" value="ECO:0007669"/>
    <property type="project" value="TreeGrafter"/>
</dbReference>
<evidence type="ECO:0000256" key="6">
    <source>
        <dbReference type="ARBA" id="ARBA00023136"/>
    </source>
</evidence>
<dbReference type="Pfam" id="PF17912">
    <property type="entry name" value="OB_MalK"/>
    <property type="match status" value="1"/>
</dbReference>
<evidence type="ECO:0000256" key="1">
    <source>
        <dbReference type="ARBA" id="ARBA00022448"/>
    </source>
</evidence>
<dbReference type="SMART" id="SM00382">
    <property type="entry name" value="AAA"/>
    <property type="match status" value="1"/>
</dbReference>
<dbReference type="Proteomes" id="UP000030014">
    <property type="component" value="Unassembled WGS sequence"/>
</dbReference>
<keyword evidence="6" id="KW-0472">Membrane</keyword>
<dbReference type="InterPro" id="IPR003593">
    <property type="entry name" value="AAA+_ATPase"/>
</dbReference>
<dbReference type="InterPro" id="IPR003439">
    <property type="entry name" value="ABC_transporter-like_ATP-bd"/>
</dbReference>
<dbReference type="GO" id="GO:0005524">
    <property type="term" value="F:ATP binding"/>
    <property type="evidence" value="ECO:0007669"/>
    <property type="project" value="UniProtKB-KW"/>
</dbReference>
<evidence type="ECO:0000313" key="9">
    <source>
        <dbReference type="Proteomes" id="UP000030014"/>
    </source>
</evidence>
<gene>
    <name evidence="8" type="ORF">Z955_03210</name>
</gene>
<evidence type="ECO:0000256" key="4">
    <source>
        <dbReference type="ARBA" id="ARBA00022741"/>
    </source>
</evidence>
<dbReference type="AlphaFoldDB" id="A0A0A0IHW0"/>
<dbReference type="NCBIfam" id="NF008653">
    <property type="entry name" value="PRK11650.1"/>
    <property type="match status" value="1"/>
</dbReference>
<dbReference type="InterPro" id="IPR040582">
    <property type="entry name" value="OB_MalK-like"/>
</dbReference>
<dbReference type="Pfam" id="PF00005">
    <property type="entry name" value="ABC_tran"/>
    <property type="match status" value="1"/>
</dbReference>
<keyword evidence="5 8" id="KW-0067">ATP-binding</keyword>
<dbReference type="InterPro" id="IPR027417">
    <property type="entry name" value="P-loop_NTPase"/>
</dbReference>
<reference evidence="8 9" key="1">
    <citation type="submission" date="2014-01" db="EMBL/GenBank/DDBJ databases">
        <title>Plasmidome dynamics in the species complex Clostridium novyi sensu lato converts strains of independent lineages into distinctly different pathogens.</title>
        <authorList>
            <person name="Skarin H."/>
            <person name="Segerman B."/>
        </authorList>
    </citation>
    <scope>NUCLEOTIDE SEQUENCE [LARGE SCALE GENOMIC DNA]</scope>
    <source>
        <strain evidence="8 9">DC5</strain>
    </source>
</reference>
<dbReference type="InterPro" id="IPR047641">
    <property type="entry name" value="ABC_transpr_MalK/UgpC-like"/>
</dbReference>
<evidence type="ECO:0000256" key="3">
    <source>
        <dbReference type="ARBA" id="ARBA00022519"/>
    </source>
</evidence>
<accession>A0A0A0IHW0</accession>
<dbReference type="InterPro" id="IPR017871">
    <property type="entry name" value="ABC_transporter-like_CS"/>
</dbReference>
<dbReference type="GO" id="GO:0015423">
    <property type="term" value="F:ABC-type maltose transporter activity"/>
    <property type="evidence" value="ECO:0007669"/>
    <property type="project" value="TreeGrafter"/>
</dbReference>
<dbReference type="PANTHER" id="PTHR43875:SF3">
    <property type="entry name" value="MALTOSE_MALTODEXTRIN IMPORT ATP-BINDING PROTEIN MALK"/>
    <property type="match status" value="1"/>
</dbReference>
<evidence type="ECO:0000256" key="2">
    <source>
        <dbReference type="ARBA" id="ARBA00022475"/>
    </source>
</evidence>
<name>A0A0A0IHW0_CLOBO</name>
<evidence type="ECO:0000256" key="5">
    <source>
        <dbReference type="ARBA" id="ARBA00022840"/>
    </source>
</evidence>
<dbReference type="Gene3D" id="2.40.50.140">
    <property type="entry name" value="Nucleic acid-binding proteins"/>
    <property type="match status" value="1"/>
</dbReference>
<dbReference type="Gene3D" id="3.40.50.300">
    <property type="entry name" value="P-loop containing nucleotide triphosphate hydrolases"/>
    <property type="match status" value="1"/>
</dbReference>
<protein>
    <submittedName>
        <fullName evidence="8">Sugar ABC transporter ATP-binding protein</fullName>
    </submittedName>
</protein>
<proteinExistence type="predicted"/>
<dbReference type="InterPro" id="IPR012340">
    <property type="entry name" value="NA-bd_OB-fold"/>
</dbReference>
<dbReference type="CDD" id="cd03301">
    <property type="entry name" value="ABC_MalK_N"/>
    <property type="match status" value="1"/>
</dbReference>
<dbReference type="GO" id="GO:0055052">
    <property type="term" value="C:ATP-binding cassette (ABC) transporter complex, substrate-binding subunit-containing"/>
    <property type="evidence" value="ECO:0007669"/>
    <property type="project" value="TreeGrafter"/>
</dbReference>
<dbReference type="FunFam" id="3.40.50.300:FF:000042">
    <property type="entry name" value="Maltose/maltodextrin ABC transporter, ATP-binding protein"/>
    <property type="match status" value="1"/>
</dbReference>
<comment type="caution">
    <text evidence="8">The sequence shown here is derived from an EMBL/GenBank/DDBJ whole genome shotgun (WGS) entry which is preliminary data.</text>
</comment>
<dbReference type="RefSeq" id="WP_039259163.1">
    <property type="nucleotide sequence ID" value="NZ_JDRY01000019.1"/>
</dbReference>
<keyword evidence="4" id="KW-0547">Nucleotide-binding</keyword>
<sequence length="366" mass="41467">MAKVVLKDVEKVYPNGFKAVHGINLEINDGEFMVFVGPSGCAKSTTLRMIAGLEEISSGTISIGDRVVNDIAPKNREIAMVFQNYALYPHMSVYDNMAFSLKIRKISKDIIDKKVREAAKNLDLEEVLKRKPKELSGGQRQRVAVGRAIVRDPKVFLFDEPLSNLDAKLRVHMRVQLSKLHKELKTTMIYVTHDQVEAMTMGDRICVMNFGKIMQVDTPLNLYNHPVNKFVAEFIGSPSMNVIEGHLVKKDNITLLKVGSTELRLPENKANKVKDYIGKKVWFGIRPEDINLKENDNNDMVPGVVDFVENMGNESFTYFELGGKQFISNIQSSKIIDMKTGDKIKFMFNMDNCHIFDIDSEENITL</sequence>
<dbReference type="PANTHER" id="PTHR43875">
    <property type="entry name" value="MALTODEXTRIN IMPORT ATP-BINDING PROTEIN MSMX"/>
    <property type="match status" value="1"/>
</dbReference>
<dbReference type="InterPro" id="IPR008995">
    <property type="entry name" value="Mo/tungstate-bd_C_term_dom"/>
</dbReference>
<dbReference type="GO" id="GO:0016887">
    <property type="term" value="F:ATP hydrolysis activity"/>
    <property type="evidence" value="ECO:0007669"/>
    <property type="project" value="InterPro"/>
</dbReference>
<keyword evidence="2" id="KW-1003">Cell membrane</keyword>
<dbReference type="SUPFAM" id="SSF52540">
    <property type="entry name" value="P-loop containing nucleoside triphosphate hydrolases"/>
    <property type="match status" value="1"/>
</dbReference>
<dbReference type="SUPFAM" id="SSF50331">
    <property type="entry name" value="MOP-like"/>
    <property type="match status" value="1"/>
</dbReference>
<organism evidence="8 9">
    <name type="scientific">Clostridium botulinum C/D str. DC5</name>
    <dbReference type="NCBI Taxonomy" id="1443128"/>
    <lineage>
        <taxon>Bacteria</taxon>
        <taxon>Bacillati</taxon>
        <taxon>Bacillota</taxon>
        <taxon>Clostridia</taxon>
        <taxon>Eubacteriales</taxon>
        <taxon>Clostridiaceae</taxon>
        <taxon>Clostridium</taxon>
    </lineage>
</organism>
<dbReference type="PROSITE" id="PS00211">
    <property type="entry name" value="ABC_TRANSPORTER_1"/>
    <property type="match status" value="1"/>
</dbReference>
<feature type="domain" description="ABC transporter" evidence="7">
    <location>
        <begin position="4"/>
        <end position="235"/>
    </location>
</feature>
<keyword evidence="3" id="KW-0997">Cell inner membrane</keyword>
<keyword evidence="1" id="KW-0813">Transport</keyword>
<dbReference type="PROSITE" id="PS50893">
    <property type="entry name" value="ABC_TRANSPORTER_2"/>
    <property type="match status" value="1"/>
</dbReference>
<evidence type="ECO:0000313" key="8">
    <source>
        <dbReference type="EMBL" id="KGN00573.1"/>
    </source>
</evidence>